<dbReference type="AlphaFoldDB" id="A0A1X7L6T2"/>
<dbReference type="STRING" id="1028.SAMN05661096_03593"/>
<keyword evidence="2" id="KW-1185">Reference proteome</keyword>
<evidence type="ECO:0000313" key="2">
    <source>
        <dbReference type="Proteomes" id="UP000193804"/>
    </source>
</evidence>
<protein>
    <recommendedName>
        <fullName evidence="3">Outer membrane protein beta-barrel domain-containing protein</fullName>
    </recommendedName>
</protein>
<gene>
    <name evidence="1" type="ORF">SAMN05661096_03593</name>
</gene>
<evidence type="ECO:0000313" key="1">
    <source>
        <dbReference type="EMBL" id="SMG49287.1"/>
    </source>
</evidence>
<evidence type="ECO:0008006" key="3">
    <source>
        <dbReference type="Google" id="ProtNLM"/>
    </source>
</evidence>
<sequence length="194" mass="21894">MKKIQIIIIMLFLGVQNIVAQKVKQVSVMATTEAIGLPFTNYAPIHPGIEASITFARNEQDKSVQLFNAKAGSFYHRKLQIAVYLGGEYQYSRKLFKQKISLDFPIGLGYFHTFYPGEIYEQNGNGDFERVNQFGRPHLYINLGIGLTYIGRGNIQPFIRQEALIQTPFANGIPVIPHSLIKIGVNIKFGEDEN</sequence>
<dbReference type="OrthoDB" id="660961at2"/>
<dbReference type="EMBL" id="FXAW01000008">
    <property type="protein sequence ID" value="SMG49287.1"/>
    <property type="molecule type" value="Genomic_DNA"/>
</dbReference>
<reference evidence="2" key="1">
    <citation type="submission" date="2017-04" db="EMBL/GenBank/DDBJ databases">
        <authorList>
            <person name="Varghese N."/>
            <person name="Submissions S."/>
        </authorList>
    </citation>
    <scope>NUCLEOTIDE SEQUENCE [LARGE SCALE GENOMIC DNA]</scope>
    <source>
        <strain evidence="2">DSM 4125</strain>
    </source>
</reference>
<dbReference type="Proteomes" id="UP000193804">
    <property type="component" value="Unassembled WGS sequence"/>
</dbReference>
<accession>A0A1X7L6T2</accession>
<name>A0A1X7L6T2_9BACT</name>
<organism evidence="1 2">
    <name type="scientific">Marivirga sericea</name>
    <dbReference type="NCBI Taxonomy" id="1028"/>
    <lineage>
        <taxon>Bacteria</taxon>
        <taxon>Pseudomonadati</taxon>
        <taxon>Bacteroidota</taxon>
        <taxon>Cytophagia</taxon>
        <taxon>Cytophagales</taxon>
        <taxon>Marivirgaceae</taxon>
        <taxon>Marivirga</taxon>
    </lineage>
</organism>
<proteinExistence type="predicted"/>
<dbReference type="RefSeq" id="WP_085518716.1">
    <property type="nucleotide sequence ID" value="NZ_FXAW01000008.1"/>
</dbReference>